<reference evidence="9 10" key="1">
    <citation type="submission" date="2023-03" db="EMBL/GenBank/DDBJ databases">
        <title>Genome insight into feeding habits of ladybird beetles.</title>
        <authorList>
            <person name="Li H.-S."/>
            <person name="Huang Y.-H."/>
            <person name="Pang H."/>
        </authorList>
    </citation>
    <scope>NUCLEOTIDE SEQUENCE [LARGE SCALE GENOMIC DNA]</scope>
    <source>
        <strain evidence="9">SYSU_2023b</strain>
        <tissue evidence="9">Whole body</tissue>
    </source>
</reference>
<dbReference type="Pfam" id="PF16922">
    <property type="entry name" value="SLD5_C"/>
    <property type="match status" value="1"/>
</dbReference>
<evidence type="ECO:0000313" key="9">
    <source>
        <dbReference type="EMBL" id="KAK9885234.1"/>
    </source>
</evidence>
<dbReference type="InterPro" id="IPR031633">
    <property type="entry name" value="SLD5_C"/>
</dbReference>
<dbReference type="InterPro" id="IPR008591">
    <property type="entry name" value="GINS_Sld5"/>
</dbReference>
<comment type="subcellular location">
    <subcellularLocation>
        <location evidence="1 6">Nucleus</location>
    </subcellularLocation>
</comment>
<evidence type="ECO:0000256" key="6">
    <source>
        <dbReference type="PIRNR" id="PIRNR007764"/>
    </source>
</evidence>
<protein>
    <recommendedName>
        <fullName evidence="3 6">DNA replication complex GINS protein SLD5</fullName>
    </recommendedName>
</protein>
<dbReference type="Pfam" id="PF05916">
    <property type="entry name" value="Sld5"/>
    <property type="match status" value="1"/>
</dbReference>
<evidence type="ECO:0000313" key="10">
    <source>
        <dbReference type="Proteomes" id="UP001431783"/>
    </source>
</evidence>
<feature type="domain" description="GINS subunit" evidence="7">
    <location>
        <begin position="80"/>
        <end position="145"/>
    </location>
</feature>
<evidence type="ECO:0000256" key="1">
    <source>
        <dbReference type="ARBA" id="ARBA00004123"/>
    </source>
</evidence>
<keyword evidence="10" id="KW-1185">Reference proteome</keyword>
<dbReference type="InterPro" id="IPR021151">
    <property type="entry name" value="GINS_A"/>
</dbReference>
<comment type="caution">
    <text evidence="9">The sequence shown here is derived from an EMBL/GenBank/DDBJ whole genome shotgun (WGS) entry which is preliminary data.</text>
</comment>
<dbReference type="PIRSF" id="PIRSF007764">
    <property type="entry name" value="Sld5"/>
    <property type="match status" value="1"/>
</dbReference>
<dbReference type="GO" id="GO:0000727">
    <property type="term" value="P:double-strand break repair via break-induced replication"/>
    <property type="evidence" value="ECO:0007669"/>
    <property type="project" value="TreeGrafter"/>
</dbReference>
<sequence length="220" mass="25757">MEDDENLHALLDTQDDEENEIELSPAVLIEVMEEAWLNEKFSPEILPNKIDFVELLLGQLSAMEENLENVGDRDIKKTLHLLEVDRLRFLVGSYLRMRLEKIEFYVDHILKQENSRLENREDLYLTEAELTFARNFKEGIDNHFEHLMRVHPTIPVDWKNQVIQPNIHSFVFSRSKTNIESIIIDEGNDDETVYVNKDSQMIISYNSVSNLVKKGDVQLV</sequence>
<evidence type="ECO:0000256" key="5">
    <source>
        <dbReference type="ARBA" id="ARBA00023242"/>
    </source>
</evidence>
<dbReference type="EMBL" id="JARQZJ010000095">
    <property type="protein sequence ID" value="KAK9885234.1"/>
    <property type="molecule type" value="Genomic_DNA"/>
</dbReference>
<organism evidence="9 10">
    <name type="scientific">Henosepilachna vigintioctopunctata</name>
    <dbReference type="NCBI Taxonomy" id="420089"/>
    <lineage>
        <taxon>Eukaryota</taxon>
        <taxon>Metazoa</taxon>
        <taxon>Ecdysozoa</taxon>
        <taxon>Arthropoda</taxon>
        <taxon>Hexapoda</taxon>
        <taxon>Insecta</taxon>
        <taxon>Pterygota</taxon>
        <taxon>Neoptera</taxon>
        <taxon>Endopterygota</taxon>
        <taxon>Coleoptera</taxon>
        <taxon>Polyphaga</taxon>
        <taxon>Cucujiformia</taxon>
        <taxon>Coccinelloidea</taxon>
        <taxon>Coccinellidae</taxon>
        <taxon>Epilachninae</taxon>
        <taxon>Epilachnini</taxon>
        <taxon>Henosepilachna</taxon>
    </lineage>
</organism>
<dbReference type="AlphaFoldDB" id="A0AAW1UWF5"/>
<evidence type="ECO:0000256" key="3">
    <source>
        <dbReference type="ARBA" id="ARBA00014804"/>
    </source>
</evidence>
<gene>
    <name evidence="9" type="ORF">WA026_010737</name>
</gene>
<dbReference type="GO" id="GO:0006261">
    <property type="term" value="P:DNA-templated DNA replication"/>
    <property type="evidence" value="ECO:0007669"/>
    <property type="project" value="InterPro"/>
</dbReference>
<name>A0AAW1UWF5_9CUCU</name>
<comment type="function">
    <text evidence="6">The GINS complex plays an essential role in the initiation of DNA replication.</text>
</comment>
<dbReference type="CDD" id="cd11711">
    <property type="entry name" value="GINS_A_Sld5"/>
    <property type="match status" value="1"/>
</dbReference>
<keyword evidence="5 6" id="KW-0539">Nucleus</keyword>
<feature type="domain" description="DNA replication complex GINS protein SLD5 C-terminal" evidence="8">
    <location>
        <begin position="165"/>
        <end position="220"/>
    </location>
</feature>
<dbReference type="GO" id="GO:0000811">
    <property type="term" value="C:GINS complex"/>
    <property type="evidence" value="ECO:0007669"/>
    <property type="project" value="UniProtKB-UniRule"/>
</dbReference>
<dbReference type="Gene3D" id="3.40.5.60">
    <property type="match status" value="1"/>
</dbReference>
<dbReference type="InterPro" id="IPR036224">
    <property type="entry name" value="GINS_bundle-like_dom_sf"/>
</dbReference>
<dbReference type="SUPFAM" id="SSF158573">
    <property type="entry name" value="GINS helical bundle-like"/>
    <property type="match status" value="1"/>
</dbReference>
<evidence type="ECO:0000259" key="7">
    <source>
        <dbReference type="Pfam" id="PF05916"/>
    </source>
</evidence>
<evidence type="ECO:0000259" key="8">
    <source>
        <dbReference type="Pfam" id="PF16922"/>
    </source>
</evidence>
<dbReference type="SUPFAM" id="SSF160059">
    <property type="entry name" value="PriA/YqbF domain"/>
    <property type="match status" value="1"/>
</dbReference>
<dbReference type="PANTHER" id="PTHR21206">
    <property type="entry name" value="SLD5 PROTEIN"/>
    <property type="match status" value="1"/>
</dbReference>
<comment type="similarity">
    <text evidence="2 6">Belongs to the GINS4/SLD5 family.</text>
</comment>
<evidence type="ECO:0000256" key="2">
    <source>
        <dbReference type="ARBA" id="ARBA00008187"/>
    </source>
</evidence>
<evidence type="ECO:0000256" key="4">
    <source>
        <dbReference type="ARBA" id="ARBA00022705"/>
    </source>
</evidence>
<dbReference type="Proteomes" id="UP001431783">
    <property type="component" value="Unassembled WGS sequence"/>
</dbReference>
<proteinExistence type="inferred from homology"/>
<keyword evidence="4 6" id="KW-0235">DNA replication</keyword>
<dbReference type="InterPro" id="IPR038749">
    <property type="entry name" value="Sld5_GINS_A"/>
</dbReference>
<dbReference type="Gene3D" id="1.20.58.1030">
    <property type="match status" value="1"/>
</dbReference>
<dbReference type="PANTHER" id="PTHR21206:SF0">
    <property type="entry name" value="DNA REPLICATION COMPLEX GINS PROTEIN SLD5"/>
    <property type="match status" value="1"/>
</dbReference>
<accession>A0AAW1UWF5</accession>
<dbReference type="CDD" id="cd21692">
    <property type="entry name" value="GINS_B_Sld5"/>
    <property type="match status" value="1"/>
</dbReference>